<name>A0A096APQ4_9BACT</name>
<gene>
    <name evidence="2" type="ORF">HMPREF0654_08130</name>
</gene>
<dbReference type="AlphaFoldDB" id="A0A096APQ4"/>
<evidence type="ECO:0000313" key="3">
    <source>
        <dbReference type="Proteomes" id="UP000029538"/>
    </source>
</evidence>
<feature type="region of interest" description="Disordered" evidence="1">
    <location>
        <begin position="57"/>
        <end position="95"/>
    </location>
</feature>
<evidence type="ECO:0000313" key="2">
    <source>
        <dbReference type="EMBL" id="KGF48686.1"/>
    </source>
</evidence>
<dbReference type="EMBL" id="JRNR01000080">
    <property type="protein sequence ID" value="KGF48686.1"/>
    <property type="molecule type" value="Genomic_DNA"/>
</dbReference>
<comment type="caution">
    <text evidence="2">The sequence shown here is derived from an EMBL/GenBank/DDBJ whole genome shotgun (WGS) entry which is preliminary data.</text>
</comment>
<sequence length="132" mass="14349">MFGTFMTIIIIGYIGYYGYNIVYDLYFDKSGEVVTTAAVDEQEVDIKDELGGFTQFNADEGISEEKKPVSTSSSNVISGEPLSSNDDEREPTFAMSGGIKADNLSTLITSLENKEEGSNFDIVVKAMTPSSI</sequence>
<evidence type="ECO:0000256" key="1">
    <source>
        <dbReference type="SAM" id="MobiDB-lite"/>
    </source>
</evidence>
<feature type="compositionally biased region" description="Polar residues" evidence="1">
    <location>
        <begin position="69"/>
        <end position="84"/>
    </location>
</feature>
<reference evidence="2 3" key="1">
    <citation type="submission" date="2014-07" db="EMBL/GenBank/DDBJ databases">
        <authorList>
            <person name="McCorrison J."/>
            <person name="Sanka R."/>
            <person name="Torralba M."/>
            <person name="Gillis M."/>
            <person name="Haft D.H."/>
            <person name="Methe B."/>
            <person name="Sutton G."/>
            <person name="Nelson K.E."/>
        </authorList>
    </citation>
    <scope>NUCLEOTIDE SEQUENCE [LARGE SCALE GENOMIC DNA]</scope>
    <source>
        <strain evidence="2 3">DNF00882</strain>
    </source>
</reference>
<accession>A0A096APQ4</accession>
<dbReference type="Proteomes" id="UP000029538">
    <property type="component" value="Unassembled WGS sequence"/>
</dbReference>
<protein>
    <submittedName>
        <fullName evidence="2">Uncharacterized protein</fullName>
    </submittedName>
</protein>
<organism evidence="2 3">
    <name type="scientific">Prevotella disiens DNF00882</name>
    <dbReference type="NCBI Taxonomy" id="1401075"/>
    <lineage>
        <taxon>Bacteria</taxon>
        <taxon>Pseudomonadati</taxon>
        <taxon>Bacteroidota</taxon>
        <taxon>Bacteroidia</taxon>
        <taxon>Bacteroidales</taxon>
        <taxon>Prevotellaceae</taxon>
        <taxon>Prevotella</taxon>
    </lineage>
</organism>
<proteinExistence type="predicted"/>